<keyword evidence="2" id="KW-0813">Transport</keyword>
<evidence type="ECO:0000256" key="6">
    <source>
        <dbReference type="SAM" id="Phobius"/>
    </source>
</evidence>
<feature type="domain" description="Major facilitator superfamily (MFS) profile" evidence="7">
    <location>
        <begin position="15"/>
        <end position="512"/>
    </location>
</feature>
<feature type="transmembrane region" description="Helical" evidence="6">
    <location>
        <begin position="113"/>
        <end position="131"/>
    </location>
</feature>
<feature type="transmembrane region" description="Helical" evidence="6">
    <location>
        <begin position="171"/>
        <end position="190"/>
    </location>
</feature>
<evidence type="ECO:0000259" key="7">
    <source>
        <dbReference type="PROSITE" id="PS50850"/>
    </source>
</evidence>
<protein>
    <submittedName>
        <fullName evidence="8">MFS transporter</fullName>
    </submittedName>
</protein>
<proteinExistence type="predicted"/>
<dbReference type="SUPFAM" id="SSF103473">
    <property type="entry name" value="MFS general substrate transporter"/>
    <property type="match status" value="1"/>
</dbReference>
<keyword evidence="9" id="KW-1185">Reference proteome</keyword>
<feature type="transmembrane region" description="Helical" evidence="6">
    <location>
        <begin position="57"/>
        <end position="77"/>
    </location>
</feature>
<dbReference type="EMBL" id="BLJN01000005">
    <property type="protein sequence ID" value="GFE82811.1"/>
    <property type="molecule type" value="Genomic_DNA"/>
</dbReference>
<reference evidence="9" key="1">
    <citation type="submission" date="2020-01" db="EMBL/GenBank/DDBJ databases">
        <title>'Steroidobacter agaridevorans' sp. nov., agar-degrading bacteria isolated from rhizosphere soils.</title>
        <authorList>
            <person name="Ikenaga M."/>
            <person name="Kataoka M."/>
            <person name="Murouchi A."/>
            <person name="Katsuragi S."/>
            <person name="Sakai M."/>
        </authorList>
    </citation>
    <scope>NUCLEOTIDE SEQUENCE [LARGE SCALE GENOMIC DNA]</scope>
    <source>
        <strain evidence="9">YU21-B</strain>
    </source>
</reference>
<feature type="transmembrane region" description="Helical" evidence="6">
    <location>
        <begin position="337"/>
        <end position="357"/>
    </location>
</feature>
<sequence>MTSSTASPARDAMRAVAISTFGTIVAATMPLAVILSIGDVAGGLSVGADEASWITTLYNVGAIVGVPMTVGFVGMFGRGRAMRIVGLGFAVASFAAGIAHSLEWMVIARFVQGFFGGSLPLLMMLLVLTSMRPGQGQLEGMTAFAIVTTLGVGLSAGAASGLIALGGWRMLFLSQAVVGLVYWFAARFVFREERGKRELVKGFDWQGFVLLSLGAGLLLVVLAEGERRFWLEKWWIAACLACGTLCMVFALRHLVSTPRPVVLLDVFRKPTFSITIGLQLLFRFGTLLAVFITPQFLSRLQAFRVEQLATAMLVMALATIGVTPLAYAITRDHDPRIALSGGLALLALAAALCLQLAPDWAMSEFVVPLALAGAGQALFSTATMRYAVHGATLQDGPSRGIVFNVARTFALVGGLAVASHVVIEREKFHSAHLVESLTTFEPLTVERARVLAGTFGSMLSDGASAQRAASAGLAQLQTKQAFALAFGDAFFITAIVMLLAAVLVWALPALPRSTVSPLPLQVPSR</sequence>
<dbReference type="InterPro" id="IPR036259">
    <property type="entry name" value="MFS_trans_sf"/>
</dbReference>
<dbReference type="Proteomes" id="UP000445000">
    <property type="component" value="Unassembled WGS sequence"/>
</dbReference>
<evidence type="ECO:0000313" key="9">
    <source>
        <dbReference type="Proteomes" id="UP000445000"/>
    </source>
</evidence>
<accession>A0A829YIW1</accession>
<feature type="transmembrane region" description="Helical" evidence="6">
    <location>
        <begin position="489"/>
        <end position="510"/>
    </location>
</feature>
<evidence type="ECO:0000256" key="3">
    <source>
        <dbReference type="ARBA" id="ARBA00022692"/>
    </source>
</evidence>
<feature type="transmembrane region" description="Helical" evidence="6">
    <location>
        <begin position="400"/>
        <end position="423"/>
    </location>
</feature>
<name>A0A829YIW1_9GAMM</name>
<dbReference type="RefSeq" id="WP_161814455.1">
    <property type="nucleotide sequence ID" value="NZ_BLJN01000005.1"/>
</dbReference>
<dbReference type="GO" id="GO:0022857">
    <property type="term" value="F:transmembrane transporter activity"/>
    <property type="evidence" value="ECO:0007669"/>
    <property type="project" value="InterPro"/>
</dbReference>
<dbReference type="PANTHER" id="PTHR42718:SF9">
    <property type="entry name" value="MAJOR FACILITATOR SUPERFAMILY MULTIDRUG TRANSPORTER MFSC"/>
    <property type="match status" value="1"/>
</dbReference>
<keyword evidence="5 6" id="KW-0472">Membrane</keyword>
<keyword evidence="3 6" id="KW-0812">Transmembrane</keyword>
<evidence type="ECO:0000256" key="4">
    <source>
        <dbReference type="ARBA" id="ARBA00022989"/>
    </source>
</evidence>
<feature type="transmembrane region" description="Helical" evidence="6">
    <location>
        <begin position="202"/>
        <end position="222"/>
    </location>
</feature>
<dbReference type="GO" id="GO:0016020">
    <property type="term" value="C:membrane"/>
    <property type="evidence" value="ECO:0007669"/>
    <property type="project" value="UniProtKB-SubCell"/>
</dbReference>
<dbReference type="Gene3D" id="1.20.1250.20">
    <property type="entry name" value="MFS general substrate transporter like domains"/>
    <property type="match status" value="2"/>
</dbReference>
<dbReference type="InterPro" id="IPR020846">
    <property type="entry name" value="MFS_dom"/>
</dbReference>
<gene>
    <name evidence="8" type="ORF">GCM10011487_48110</name>
</gene>
<dbReference type="Pfam" id="PF07690">
    <property type="entry name" value="MFS_1"/>
    <property type="match status" value="1"/>
</dbReference>
<evidence type="ECO:0000256" key="1">
    <source>
        <dbReference type="ARBA" id="ARBA00004141"/>
    </source>
</evidence>
<evidence type="ECO:0000256" key="2">
    <source>
        <dbReference type="ARBA" id="ARBA00022448"/>
    </source>
</evidence>
<dbReference type="InterPro" id="IPR011701">
    <property type="entry name" value="MFS"/>
</dbReference>
<dbReference type="PANTHER" id="PTHR42718">
    <property type="entry name" value="MAJOR FACILITATOR SUPERFAMILY MULTIDRUG TRANSPORTER MFSC"/>
    <property type="match status" value="1"/>
</dbReference>
<evidence type="ECO:0000256" key="5">
    <source>
        <dbReference type="ARBA" id="ARBA00023136"/>
    </source>
</evidence>
<feature type="transmembrane region" description="Helical" evidence="6">
    <location>
        <begin position="276"/>
        <end position="297"/>
    </location>
</feature>
<keyword evidence="4 6" id="KW-1133">Transmembrane helix</keyword>
<feature type="transmembrane region" description="Helical" evidence="6">
    <location>
        <begin position="369"/>
        <end position="388"/>
    </location>
</feature>
<feature type="transmembrane region" description="Helical" evidence="6">
    <location>
        <begin position="143"/>
        <end position="165"/>
    </location>
</feature>
<feature type="transmembrane region" description="Helical" evidence="6">
    <location>
        <begin position="309"/>
        <end position="330"/>
    </location>
</feature>
<dbReference type="AlphaFoldDB" id="A0A829YIW1"/>
<organism evidence="8 9">
    <name type="scientific">Steroidobacter agaridevorans</name>
    <dbReference type="NCBI Taxonomy" id="2695856"/>
    <lineage>
        <taxon>Bacteria</taxon>
        <taxon>Pseudomonadati</taxon>
        <taxon>Pseudomonadota</taxon>
        <taxon>Gammaproteobacteria</taxon>
        <taxon>Steroidobacterales</taxon>
        <taxon>Steroidobacteraceae</taxon>
        <taxon>Steroidobacter</taxon>
    </lineage>
</organism>
<dbReference type="PROSITE" id="PS50850">
    <property type="entry name" value="MFS"/>
    <property type="match status" value="1"/>
</dbReference>
<feature type="transmembrane region" description="Helical" evidence="6">
    <location>
        <begin position="84"/>
        <end position="107"/>
    </location>
</feature>
<feature type="transmembrane region" description="Helical" evidence="6">
    <location>
        <begin position="234"/>
        <end position="255"/>
    </location>
</feature>
<evidence type="ECO:0000313" key="8">
    <source>
        <dbReference type="EMBL" id="GFE82811.1"/>
    </source>
</evidence>
<comment type="caution">
    <text evidence="8">The sequence shown here is derived from an EMBL/GenBank/DDBJ whole genome shotgun (WGS) entry which is preliminary data.</text>
</comment>
<comment type="subcellular location">
    <subcellularLocation>
        <location evidence="1">Membrane</location>
        <topology evidence="1">Multi-pass membrane protein</topology>
    </subcellularLocation>
</comment>
<feature type="transmembrane region" description="Helical" evidence="6">
    <location>
        <begin position="12"/>
        <end position="37"/>
    </location>
</feature>